<feature type="binding site" evidence="5">
    <location>
        <begin position="88"/>
        <end position="95"/>
    </location>
    <ligand>
        <name>ATP</name>
        <dbReference type="ChEBI" id="CHEBI:30616"/>
    </ligand>
</feature>
<evidence type="ECO:0000256" key="3">
    <source>
        <dbReference type="ARBA" id="ARBA00022840"/>
    </source>
</evidence>
<dbReference type="GO" id="GO:0003774">
    <property type="term" value="F:cytoskeletal motor activity"/>
    <property type="evidence" value="ECO:0007669"/>
    <property type="project" value="UniProtKB-UniRule"/>
</dbReference>
<sequence>MENSESSQSVRVAVNVRPLVTAELLVGCTDCMTVYPEQKQVQIGSHSFTFDYVFGSRGSPTSTIFDECVAPLVDALFHGYNGTVLAYGQTGSGKTYTMGTNYNGEEHGDAILPRVMDTIFTKVETMRESTEFFIRVSFIEVFKEDVFDLLDPKTTGPSRVPIQIRERVSGGITLAGVTESEVKTKEEMASYLLQGSLSRATGSTKMNSQSSRSHAIFTISMEQRRITNSSTGDDVGDDVLIAKLHLVDLAGSERAKRTGADGSRLQEGIHINKGLLALGNVISALGDDKKRKEGGHVPYRDSKLTRILQDSLGGNCKTIMIACVSPADTNAEETLNTLKYANRARNIQNKAIINRDPSTAEMQRLRSQIEQLQSELLYFRGDSSAPTEELKILKHKVTLLEASKTELQETLQECRISYEHLKQRAIDAQVERDRLVLLVESIRNGNPFDEINDKSDKDFDLVKSYVTRIQKLESELVRLRSSSHLRHGNSDDFLYSEDDGTHSSNLLMDADIRSEETDVVVEYVEKELEHSSIQEQLDRELQELDKRLEQKEAEMKRFASGDTSVLKQHYEKKVHELENEICTQQKEIEELRRKHENISPNSDDSALKMEYLQKLNVLEKQVAELKKKQDAQSQLLRQKQKSDEAAKRLNDEIQRIKTQKVQLQHKIKQESEQFRQWKASREKEVLQLKKEGRRNEYEMHKLLALNQRQKQVLQRKTEEAAMATKRLKELLDSRKASSRETSGVGSNKGPGIPVLVQTIEHELEVTIGVHEVRSEYERQMKERARMAEELARLKEEALIEKQQNFSEFPEAMSPGARNSRIFALENMLATSSSTLVSMASQLSEAEERERAFSGRGRWNQVRSLAEAKNVMNFLFNLASSSRCQLRDREVDCREKDSEIRDLKEKIVNLVRQLELKKAEFSRRENLMILSLERLSNGNEGSRNMTSNNDKHAYDLRPKGSGSSTVLSSGAHDLELLEDMDTSDDEQPNVENDEDGEWGHTRERKRRQSRRRNSKMIDLGQSSSTEYTTGVCCSCSKSSSCKTSRCECRAANGSCSSSCSCGTNRCSNREVNTKDILHMSENMSLHEEAADTSHDLAAHGAMLLGYALSEKPANQNTDGTVRKPLSDIGNNLGLSSVPKPALRKKWRKSAIQLVPATPPVSQPQNGEGPEQPKASGENDIPLKLPRAMRSTLTNNNQLKQRNTEQSSELVETDICISSSLGSSPQQAKARNGKENKGL</sequence>
<feature type="region of interest" description="Disordered" evidence="7">
    <location>
        <begin position="1153"/>
        <end position="1237"/>
    </location>
</feature>
<dbReference type="InterPro" id="IPR001752">
    <property type="entry name" value="Kinesin_motor_dom"/>
</dbReference>
<dbReference type="PRINTS" id="PR00380">
    <property type="entry name" value="KINESINHEAVY"/>
</dbReference>
<feature type="compositionally biased region" description="Polar residues" evidence="7">
    <location>
        <begin position="936"/>
        <end position="947"/>
    </location>
</feature>
<evidence type="ECO:0000259" key="8">
    <source>
        <dbReference type="PROSITE" id="PS50067"/>
    </source>
</evidence>
<dbReference type="Pfam" id="PF25764">
    <property type="entry name" value="KIF21A_4th"/>
    <property type="match status" value="1"/>
</dbReference>
<reference evidence="10 11" key="1">
    <citation type="submission" date="2024-06" db="EMBL/GenBank/DDBJ databases">
        <title>A chromosome level genome sequence of Diviner's sage (Salvia divinorum).</title>
        <authorList>
            <person name="Ford S.A."/>
            <person name="Ro D.-K."/>
            <person name="Ness R.W."/>
            <person name="Phillips M.A."/>
        </authorList>
    </citation>
    <scope>NUCLEOTIDE SEQUENCE [LARGE SCALE GENOMIC DNA]</scope>
    <source>
        <strain evidence="10">SAF-2024a</strain>
        <tissue evidence="10">Leaf</tissue>
    </source>
</reference>
<dbReference type="SMART" id="SM01114">
    <property type="entry name" value="CXC"/>
    <property type="match status" value="1"/>
</dbReference>
<dbReference type="Proteomes" id="UP001567538">
    <property type="component" value="Unassembled WGS sequence"/>
</dbReference>
<feature type="domain" description="AWS" evidence="9">
    <location>
        <begin position="1027"/>
        <end position="1074"/>
    </location>
</feature>
<dbReference type="InterPro" id="IPR036961">
    <property type="entry name" value="Kinesin_motor_dom_sf"/>
</dbReference>
<feature type="compositionally biased region" description="Basic residues" evidence="7">
    <location>
        <begin position="1001"/>
        <end position="1013"/>
    </location>
</feature>
<evidence type="ECO:0000256" key="2">
    <source>
        <dbReference type="ARBA" id="ARBA00022741"/>
    </source>
</evidence>
<dbReference type="PROSITE" id="PS00411">
    <property type="entry name" value="KINESIN_MOTOR_1"/>
    <property type="match status" value="1"/>
</dbReference>
<keyword evidence="2 5" id="KW-0547">Nucleotide-binding</keyword>
<evidence type="ECO:0000256" key="4">
    <source>
        <dbReference type="ARBA" id="ARBA00023175"/>
    </source>
</evidence>
<feature type="compositionally biased region" description="Polar residues" evidence="7">
    <location>
        <begin position="1189"/>
        <end position="1227"/>
    </location>
</feature>
<feature type="region of interest" description="Disordered" evidence="7">
    <location>
        <begin position="1112"/>
        <end position="1140"/>
    </location>
</feature>
<feature type="region of interest" description="Disordered" evidence="7">
    <location>
        <begin position="936"/>
        <end position="966"/>
    </location>
</feature>
<feature type="coiled-coil region" evidence="6">
    <location>
        <begin position="769"/>
        <end position="803"/>
    </location>
</feature>
<dbReference type="GO" id="GO:0005524">
    <property type="term" value="F:ATP binding"/>
    <property type="evidence" value="ECO:0007669"/>
    <property type="project" value="UniProtKB-UniRule"/>
</dbReference>
<dbReference type="InterPro" id="IPR027417">
    <property type="entry name" value="P-loop_NTPase"/>
</dbReference>
<evidence type="ECO:0000313" key="10">
    <source>
        <dbReference type="EMBL" id="KAL1536376.1"/>
    </source>
</evidence>
<feature type="domain" description="Kinesin motor" evidence="8">
    <location>
        <begin position="9"/>
        <end position="347"/>
    </location>
</feature>
<dbReference type="InterPro" id="IPR019821">
    <property type="entry name" value="Kinesin_motor_CS"/>
</dbReference>
<dbReference type="FunFam" id="3.40.850.10:FF:000236">
    <property type="entry name" value="Kinesin-like protein"/>
    <property type="match status" value="1"/>
</dbReference>
<feature type="compositionally biased region" description="Acidic residues" evidence="7">
    <location>
        <begin position="979"/>
        <end position="995"/>
    </location>
</feature>
<evidence type="ECO:0000256" key="5">
    <source>
        <dbReference type="PROSITE-ProRule" id="PRU00283"/>
    </source>
</evidence>
<dbReference type="PROSITE" id="PS50067">
    <property type="entry name" value="KINESIN_MOTOR_2"/>
    <property type="match status" value="1"/>
</dbReference>
<dbReference type="PROSITE" id="PS51215">
    <property type="entry name" value="AWS"/>
    <property type="match status" value="1"/>
</dbReference>
<feature type="coiled-coil region" evidence="6">
    <location>
        <begin position="355"/>
        <end position="424"/>
    </location>
</feature>
<proteinExistence type="inferred from homology"/>
<dbReference type="EMBL" id="JBEAFC010000011">
    <property type="protein sequence ID" value="KAL1536376.1"/>
    <property type="molecule type" value="Genomic_DNA"/>
</dbReference>
<comment type="caution">
    <text evidence="10">The sequence shown here is derived from an EMBL/GenBank/DDBJ whole genome shotgun (WGS) entry which is preliminary data.</text>
</comment>
<feature type="region of interest" description="Disordered" evidence="7">
    <location>
        <begin position="979"/>
        <end position="1019"/>
    </location>
</feature>
<keyword evidence="11" id="KW-1185">Reference proteome</keyword>
<evidence type="ECO:0000256" key="7">
    <source>
        <dbReference type="SAM" id="MobiDB-lite"/>
    </source>
</evidence>
<protein>
    <submittedName>
        <fullName evidence="10">Kinesin-like protein KIN-4C</fullName>
    </submittedName>
</protein>
<evidence type="ECO:0000313" key="11">
    <source>
        <dbReference type="Proteomes" id="UP001567538"/>
    </source>
</evidence>
<organism evidence="10 11">
    <name type="scientific">Salvia divinorum</name>
    <name type="common">Maria pastora</name>
    <name type="synonym">Diviner's sage</name>
    <dbReference type="NCBI Taxonomy" id="28513"/>
    <lineage>
        <taxon>Eukaryota</taxon>
        <taxon>Viridiplantae</taxon>
        <taxon>Streptophyta</taxon>
        <taxon>Embryophyta</taxon>
        <taxon>Tracheophyta</taxon>
        <taxon>Spermatophyta</taxon>
        <taxon>Magnoliopsida</taxon>
        <taxon>eudicotyledons</taxon>
        <taxon>Gunneridae</taxon>
        <taxon>Pentapetalae</taxon>
        <taxon>asterids</taxon>
        <taxon>lamiids</taxon>
        <taxon>Lamiales</taxon>
        <taxon>Lamiaceae</taxon>
        <taxon>Nepetoideae</taxon>
        <taxon>Mentheae</taxon>
        <taxon>Salviinae</taxon>
        <taxon>Salvia</taxon>
        <taxon>Salvia subgen. Calosphace</taxon>
    </lineage>
</organism>
<feature type="compositionally biased region" description="Basic and acidic residues" evidence="7">
    <location>
        <begin position="948"/>
        <end position="957"/>
    </location>
</feature>
<evidence type="ECO:0000256" key="1">
    <source>
        <dbReference type="ARBA" id="ARBA00022691"/>
    </source>
</evidence>
<dbReference type="InterPro" id="IPR033467">
    <property type="entry name" value="Tesmin/TSO1-like_CXC"/>
</dbReference>
<gene>
    <name evidence="10" type="ORF">AAHA92_29040</name>
</gene>
<comment type="similarity">
    <text evidence="5">Belongs to the TRAFAC class myosin-kinesin ATPase superfamily. Kinesin family.</text>
</comment>
<accession>A0ABD1FX13</accession>
<dbReference type="SUPFAM" id="SSF52540">
    <property type="entry name" value="P-loop containing nucleoside triphosphate hydrolases"/>
    <property type="match status" value="1"/>
</dbReference>
<evidence type="ECO:0000259" key="9">
    <source>
        <dbReference type="PROSITE" id="PS51215"/>
    </source>
</evidence>
<dbReference type="AlphaFoldDB" id="A0ABD1FX13"/>
<dbReference type="InterPro" id="IPR006560">
    <property type="entry name" value="AWS_dom"/>
</dbReference>
<dbReference type="Gene3D" id="3.40.850.10">
    <property type="entry name" value="Kinesin motor domain"/>
    <property type="match status" value="1"/>
</dbReference>
<dbReference type="PANTHER" id="PTHR47969">
    <property type="entry name" value="CHROMOSOME-ASSOCIATED KINESIN KIF4A-RELATED"/>
    <property type="match status" value="1"/>
</dbReference>
<dbReference type="PANTHER" id="PTHR47969:SF6">
    <property type="entry name" value="KINESIN-LIKE PROTEIN KIN-4C"/>
    <property type="match status" value="1"/>
</dbReference>
<dbReference type="InterPro" id="IPR027640">
    <property type="entry name" value="Kinesin-like_fam"/>
</dbReference>
<dbReference type="Pfam" id="PF00225">
    <property type="entry name" value="Kinesin"/>
    <property type="match status" value="1"/>
</dbReference>
<keyword evidence="6" id="KW-0175">Coiled coil</keyword>
<dbReference type="SMART" id="SM00129">
    <property type="entry name" value="KISc"/>
    <property type="match status" value="1"/>
</dbReference>
<dbReference type="CDD" id="cd01372">
    <property type="entry name" value="KISc_KIF4"/>
    <property type="match status" value="1"/>
</dbReference>
<feature type="coiled-coil region" evidence="6">
    <location>
        <begin position="523"/>
        <end position="673"/>
    </location>
</feature>
<keyword evidence="3 5" id="KW-0067">ATP-binding</keyword>
<name>A0ABD1FX13_SALDI</name>
<feature type="coiled-coil region" evidence="6">
    <location>
        <begin position="892"/>
        <end position="919"/>
    </location>
</feature>
<keyword evidence="1" id="KW-0949">S-adenosyl-L-methionine</keyword>
<evidence type="ECO:0000256" key="6">
    <source>
        <dbReference type="SAM" id="Coils"/>
    </source>
</evidence>
<keyword evidence="4 5" id="KW-0505">Motor protein</keyword>